<dbReference type="Proteomes" id="UP001249959">
    <property type="component" value="Unassembled WGS sequence"/>
</dbReference>
<protein>
    <submittedName>
        <fullName evidence="3">Alpha/beta hydrolase</fullName>
    </submittedName>
</protein>
<dbReference type="Gene3D" id="3.40.50.1820">
    <property type="entry name" value="alpha/beta hydrolase"/>
    <property type="match status" value="1"/>
</dbReference>
<accession>A0ABU3TUW1</accession>
<dbReference type="InterPro" id="IPR050471">
    <property type="entry name" value="AB_hydrolase"/>
</dbReference>
<dbReference type="InterPro" id="IPR029058">
    <property type="entry name" value="AB_hydrolase_fold"/>
</dbReference>
<dbReference type="GO" id="GO:0016787">
    <property type="term" value="F:hydrolase activity"/>
    <property type="evidence" value="ECO:0007669"/>
    <property type="project" value="UniProtKB-KW"/>
</dbReference>
<evidence type="ECO:0000313" key="4">
    <source>
        <dbReference type="Proteomes" id="UP001249959"/>
    </source>
</evidence>
<reference evidence="3 4" key="1">
    <citation type="submission" date="2023-09" db="EMBL/GenBank/DDBJ databases">
        <title>Aquirufa genomes.</title>
        <authorList>
            <person name="Pitt A."/>
        </authorList>
    </citation>
    <scope>NUCLEOTIDE SEQUENCE [LARGE SCALE GENOMIC DNA]</scope>
    <source>
        <strain evidence="3 4">LEOWEIH-7C</strain>
    </source>
</reference>
<name>A0ABU3TUW1_9BACT</name>
<keyword evidence="1" id="KW-0732">Signal</keyword>
<evidence type="ECO:0000313" key="3">
    <source>
        <dbReference type="EMBL" id="MDU0809643.1"/>
    </source>
</evidence>
<organism evidence="3 4">
    <name type="scientific">Aquirufa regiilacus</name>
    <dbReference type="NCBI Taxonomy" id="3024868"/>
    <lineage>
        <taxon>Bacteria</taxon>
        <taxon>Pseudomonadati</taxon>
        <taxon>Bacteroidota</taxon>
        <taxon>Cytophagia</taxon>
        <taxon>Cytophagales</taxon>
        <taxon>Flectobacillaceae</taxon>
        <taxon>Aquirufa</taxon>
    </lineage>
</organism>
<dbReference type="InterPro" id="IPR000073">
    <property type="entry name" value="AB_hydrolase_1"/>
</dbReference>
<comment type="caution">
    <text evidence="3">The sequence shown here is derived from an EMBL/GenBank/DDBJ whole genome shotgun (WGS) entry which is preliminary data.</text>
</comment>
<dbReference type="PANTHER" id="PTHR43433">
    <property type="entry name" value="HYDROLASE, ALPHA/BETA FOLD FAMILY PROTEIN"/>
    <property type="match status" value="1"/>
</dbReference>
<evidence type="ECO:0000259" key="2">
    <source>
        <dbReference type="Pfam" id="PF00561"/>
    </source>
</evidence>
<evidence type="ECO:0000256" key="1">
    <source>
        <dbReference type="SAM" id="SignalP"/>
    </source>
</evidence>
<gene>
    <name evidence="3" type="ORF">PQG45_11445</name>
</gene>
<dbReference type="PRINTS" id="PR00111">
    <property type="entry name" value="ABHYDROLASE"/>
</dbReference>
<keyword evidence="4" id="KW-1185">Reference proteome</keyword>
<dbReference type="Pfam" id="PF00561">
    <property type="entry name" value="Abhydrolase_1"/>
    <property type="match status" value="1"/>
</dbReference>
<proteinExistence type="predicted"/>
<feature type="chain" id="PRO_5046315238" evidence="1">
    <location>
        <begin position="19"/>
        <end position="293"/>
    </location>
</feature>
<dbReference type="EMBL" id="JAVNWW010000008">
    <property type="protein sequence ID" value="MDU0809643.1"/>
    <property type="molecule type" value="Genomic_DNA"/>
</dbReference>
<sequence length="293" mass="32641">MKAFIFSILVCWAAVAHAQIRYGSNPAVGKRIQVGDISMYYETYGKGEPLILLHGGYGSIETMGGMIAAFSKKYQVLAVDSRSQGRTTDSDAKELTYAQMALDVNGLMDLLQIKKAKFVGWSDGGDIALELALIHPEKMDKAVIMGANFLGESKGVALTMDTTWKMNSTDPLFAKTRKPLAQYFSTYERLAPDKTKIAASKKKVADNAFNNPNISLVQLNSIQVPFLVMAGDHDMFTIDHTIALYKNLPRASLYIVPDATHISPFEEPELVHSEILRYLAKPYRKLDALYFWR</sequence>
<dbReference type="SUPFAM" id="SSF53474">
    <property type="entry name" value="alpha/beta-Hydrolases"/>
    <property type="match status" value="1"/>
</dbReference>
<keyword evidence="3" id="KW-0378">Hydrolase</keyword>
<dbReference type="PANTHER" id="PTHR43433:SF5">
    <property type="entry name" value="AB HYDROLASE-1 DOMAIN-CONTAINING PROTEIN"/>
    <property type="match status" value="1"/>
</dbReference>
<dbReference type="RefSeq" id="WP_316070893.1">
    <property type="nucleotide sequence ID" value="NZ_JAVNWW010000008.1"/>
</dbReference>
<feature type="domain" description="AB hydrolase-1" evidence="2">
    <location>
        <begin position="49"/>
        <end position="268"/>
    </location>
</feature>
<feature type="signal peptide" evidence="1">
    <location>
        <begin position="1"/>
        <end position="18"/>
    </location>
</feature>